<feature type="region of interest" description="Disordered" evidence="1">
    <location>
        <begin position="487"/>
        <end position="522"/>
    </location>
</feature>
<keyword evidence="3" id="KW-1185">Reference proteome</keyword>
<reference evidence="3" key="1">
    <citation type="journal article" date="2019" name="Int. J. Syst. Evol. Microbiol.">
        <title>The Global Catalogue of Microorganisms (GCM) 10K type strain sequencing project: providing services to taxonomists for standard genome sequencing and annotation.</title>
        <authorList>
            <consortium name="The Broad Institute Genomics Platform"/>
            <consortium name="The Broad Institute Genome Sequencing Center for Infectious Disease"/>
            <person name="Wu L."/>
            <person name="Ma J."/>
        </authorList>
    </citation>
    <scope>NUCLEOTIDE SEQUENCE [LARGE SCALE GENOMIC DNA]</scope>
    <source>
        <strain evidence="3">CGMCC 1.15942</strain>
    </source>
</reference>
<comment type="caution">
    <text evidence="2">The sequence shown here is derived from an EMBL/GenBank/DDBJ whole genome shotgun (WGS) entry which is preliminary data.</text>
</comment>
<dbReference type="Pfam" id="PF05133">
    <property type="entry name" value="SPP1_portal"/>
    <property type="match status" value="1"/>
</dbReference>
<dbReference type="InterPro" id="IPR006428">
    <property type="entry name" value="Portal_SPP1-type"/>
</dbReference>
<name>A0ABQ1NEQ8_9ENTE</name>
<dbReference type="RefSeq" id="WP_088271409.1">
    <property type="nucleotide sequence ID" value="NZ_BMKI01000001.1"/>
</dbReference>
<accession>A0ABQ1NEQ8</accession>
<dbReference type="NCBIfam" id="TIGR01538">
    <property type="entry name" value="portal_SPP1"/>
    <property type="match status" value="1"/>
</dbReference>
<proteinExistence type="predicted"/>
<dbReference type="EMBL" id="BMKI01000001">
    <property type="protein sequence ID" value="GGC74890.1"/>
    <property type="molecule type" value="Genomic_DNA"/>
</dbReference>
<evidence type="ECO:0000313" key="3">
    <source>
        <dbReference type="Proteomes" id="UP000630615"/>
    </source>
</evidence>
<evidence type="ECO:0000313" key="2">
    <source>
        <dbReference type="EMBL" id="GGC74890.1"/>
    </source>
</evidence>
<organism evidence="2 3">
    <name type="scientific">Enterococcus wangshanyuanii</name>
    <dbReference type="NCBI Taxonomy" id="2005703"/>
    <lineage>
        <taxon>Bacteria</taxon>
        <taxon>Bacillati</taxon>
        <taxon>Bacillota</taxon>
        <taxon>Bacilli</taxon>
        <taxon>Lactobacillales</taxon>
        <taxon>Enterococcaceae</taxon>
        <taxon>Enterococcus</taxon>
    </lineage>
</organism>
<evidence type="ECO:0000256" key="1">
    <source>
        <dbReference type="SAM" id="MobiDB-lite"/>
    </source>
</evidence>
<feature type="compositionally biased region" description="Basic and acidic residues" evidence="1">
    <location>
        <begin position="487"/>
        <end position="510"/>
    </location>
</feature>
<dbReference type="InterPro" id="IPR021145">
    <property type="entry name" value="Portal_protein_SPP1_Gp6-like"/>
</dbReference>
<sequence>MENQKISDETYEESSDNTLKVNEFEHASDIRYSSDVTENYVSFGVESNIHYRYSSAEELLDNPDILAKMIYHHYQHQVPRLQVLDDYYKAKNTNIIKNRRRKEPEKADHRSAHNFGKVLATFDVGYNTGNPIKVQIKPKKRQTVIDDFNLDNDIDGLNGELWLDMDKYGRAYEVIYRDEDDVDYVDLCNVFETFVIYDTSVKRRPIAAVRYPKTKFTVDADKQYIQPIIYTEDKIITYEETILSAIQLKNPDEAPHEYKEVQITEFSPNRFRMGLYEDVLSLIDLYDAGQSDTANYMTDLNDALLVISGDIDAAGMTSEDAAKQKEANMLLLESGTDINGNKTSINAGYIYKQYDVNGVEAYKERVRKGIHEISMVPDLTDTNFSGVQSGEAMKYKMFGFNQMTAVKQRLFKKSLVRRYRLLFNLKSSVSEIDNSDLKGLRIVFTPNLPKAILEELKTLVDSGAELSQETILGLASFIDDVQAEMDRVKKESESTPRTDQEKAQLKKEQAEFLAKQDQPKED</sequence>
<gene>
    <name evidence="2" type="ORF">GCM10011573_00540</name>
</gene>
<dbReference type="Proteomes" id="UP000630615">
    <property type="component" value="Unassembled WGS sequence"/>
</dbReference>
<protein>
    <submittedName>
        <fullName evidence="2">Phage portal protein</fullName>
    </submittedName>
</protein>